<feature type="region of interest" description="Disordered" evidence="7">
    <location>
        <begin position="50"/>
        <end position="122"/>
    </location>
</feature>
<evidence type="ECO:0000256" key="7">
    <source>
        <dbReference type="SAM" id="MobiDB-lite"/>
    </source>
</evidence>
<keyword evidence="11" id="KW-1185">Reference proteome</keyword>
<evidence type="ECO:0000259" key="9">
    <source>
        <dbReference type="PROSITE" id="PS50002"/>
    </source>
</evidence>
<dbReference type="EMBL" id="JAACJM010000004">
    <property type="protein sequence ID" value="KAF5372896.1"/>
    <property type="molecule type" value="Genomic_DNA"/>
</dbReference>
<keyword evidence="2 6" id="KW-0728">SH3 domain</keyword>
<feature type="region of interest" description="Disordered" evidence="7">
    <location>
        <begin position="1"/>
        <end position="28"/>
    </location>
</feature>
<keyword evidence="5 8" id="KW-0472">Membrane</keyword>
<dbReference type="Pfam" id="PF00018">
    <property type="entry name" value="SH3_1"/>
    <property type="match status" value="1"/>
</dbReference>
<dbReference type="PROSITE" id="PS50002">
    <property type="entry name" value="SH3"/>
    <property type="match status" value="1"/>
</dbReference>
<feature type="compositionally biased region" description="Polar residues" evidence="7">
    <location>
        <begin position="104"/>
        <end position="116"/>
    </location>
</feature>
<evidence type="ECO:0000256" key="5">
    <source>
        <dbReference type="ARBA" id="ARBA00023136"/>
    </source>
</evidence>
<keyword evidence="3 8" id="KW-0812">Transmembrane</keyword>
<comment type="subcellular location">
    <subcellularLocation>
        <location evidence="1">Membrane</location>
        <topology evidence="1">Single-pass membrane protein</topology>
    </subcellularLocation>
</comment>
<sequence length="350" mass="36163">MVVARHLPAVRAKRQQATPPTADGLQPVQTVGTPVVITIKSTFSAPVSSVIVPSPTPPPPPPPPPPPVTSSQLSLSLSPLSSQSTTSVSTTPAANPSPSIAPSIGNTSAGQDNTPTNGGSSNSNGLSGGAIAGIVLGIVLLLLLFAFFLYRRLHSQRRQNNRGNATWAKGGIEGGGGGMKDGYAFANGITDEKFTAQASNLPPLQPVRGTYTYPTSDYTDFSDVAISPHTVPHPAPIATTPLAATPAVMTPMNNSSKMVTVRGTFVPSLPDELRIVPGDSLWVVQEYDDGWSLCIKTSTCEEGMVPSECYGDSTPSTLSPVAGRASEFGIGVGPERRASSLVGSGIHGRM</sequence>
<evidence type="ECO:0000256" key="1">
    <source>
        <dbReference type="ARBA" id="ARBA00004167"/>
    </source>
</evidence>
<feature type="domain" description="SH3" evidence="9">
    <location>
        <begin position="254"/>
        <end position="315"/>
    </location>
</feature>
<evidence type="ECO:0000256" key="2">
    <source>
        <dbReference type="ARBA" id="ARBA00022443"/>
    </source>
</evidence>
<dbReference type="AlphaFoldDB" id="A0A8H5GXI2"/>
<dbReference type="SMART" id="SM00326">
    <property type="entry name" value="SH3"/>
    <property type="match status" value="1"/>
</dbReference>
<dbReference type="InterPro" id="IPR051694">
    <property type="entry name" value="Immunoregulatory_rcpt-like"/>
</dbReference>
<dbReference type="OrthoDB" id="5340910at2759"/>
<evidence type="ECO:0000256" key="4">
    <source>
        <dbReference type="ARBA" id="ARBA00022989"/>
    </source>
</evidence>
<proteinExistence type="predicted"/>
<dbReference type="InterPro" id="IPR001452">
    <property type="entry name" value="SH3_domain"/>
</dbReference>
<dbReference type="SUPFAM" id="SSF50044">
    <property type="entry name" value="SH3-domain"/>
    <property type="match status" value="1"/>
</dbReference>
<evidence type="ECO:0000256" key="3">
    <source>
        <dbReference type="ARBA" id="ARBA00022692"/>
    </source>
</evidence>
<comment type="caution">
    <text evidence="10">The sequence shown here is derived from an EMBL/GenBank/DDBJ whole genome shotgun (WGS) entry which is preliminary data.</text>
</comment>
<name>A0A8H5GXI2_9AGAR</name>
<feature type="compositionally biased region" description="Low complexity" evidence="7">
    <location>
        <begin position="69"/>
        <end position="103"/>
    </location>
</feature>
<dbReference type="Gene3D" id="2.30.30.40">
    <property type="entry name" value="SH3 Domains"/>
    <property type="match status" value="1"/>
</dbReference>
<evidence type="ECO:0000313" key="10">
    <source>
        <dbReference type="EMBL" id="KAF5372896.1"/>
    </source>
</evidence>
<dbReference type="SUPFAM" id="SSF101447">
    <property type="entry name" value="Formin homology 2 domain (FH2 domain)"/>
    <property type="match status" value="1"/>
</dbReference>
<dbReference type="GO" id="GO:0071944">
    <property type="term" value="C:cell periphery"/>
    <property type="evidence" value="ECO:0007669"/>
    <property type="project" value="UniProtKB-ARBA"/>
</dbReference>
<feature type="compositionally biased region" description="Pro residues" evidence="7">
    <location>
        <begin position="54"/>
        <end position="68"/>
    </location>
</feature>
<dbReference type="InterPro" id="IPR036028">
    <property type="entry name" value="SH3-like_dom_sf"/>
</dbReference>
<evidence type="ECO:0000256" key="8">
    <source>
        <dbReference type="SAM" id="Phobius"/>
    </source>
</evidence>
<dbReference type="Proteomes" id="UP000559256">
    <property type="component" value="Unassembled WGS sequence"/>
</dbReference>
<feature type="transmembrane region" description="Helical" evidence="8">
    <location>
        <begin position="130"/>
        <end position="150"/>
    </location>
</feature>
<accession>A0A8H5GXI2</accession>
<gene>
    <name evidence="10" type="ORF">D9758_001778</name>
</gene>
<evidence type="ECO:0000256" key="6">
    <source>
        <dbReference type="PROSITE-ProRule" id="PRU00192"/>
    </source>
</evidence>
<evidence type="ECO:0000313" key="11">
    <source>
        <dbReference type="Proteomes" id="UP000559256"/>
    </source>
</evidence>
<dbReference type="GO" id="GO:0016020">
    <property type="term" value="C:membrane"/>
    <property type="evidence" value="ECO:0007669"/>
    <property type="project" value="UniProtKB-SubCell"/>
</dbReference>
<keyword evidence="4 8" id="KW-1133">Transmembrane helix</keyword>
<dbReference type="PANTHER" id="PTHR15549">
    <property type="entry name" value="PAIRED IMMUNOGLOBULIN-LIKE TYPE 2 RECEPTOR"/>
    <property type="match status" value="1"/>
</dbReference>
<organism evidence="10 11">
    <name type="scientific">Tetrapyrgos nigripes</name>
    <dbReference type="NCBI Taxonomy" id="182062"/>
    <lineage>
        <taxon>Eukaryota</taxon>
        <taxon>Fungi</taxon>
        <taxon>Dikarya</taxon>
        <taxon>Basidiomycota</taxon>
        <taxon>Agaricomycotina</taxon>
        <taxon>Agaricomycetes</taxon>
        <taxon>Agaricomycetidae</taxon>
        <taxon>Agaricales</taxon>
        <taxon>Marasmiineae</taxon>
        <taxon>Marasmiaceae</taxon>
        <taxon>Tetrapyrgos</taxon>
    </lineage>
</organism>
<reference evidence="10 11" key="1">
    <citation type="journal article" date="2020" name="ISME J.">
        <title>Uncovering the hidden diversity of litter-decomposition mechanisms in mushroom-forming fungi.</title>
        <authorList>
            <person name="Floudas D."/>
            <person name="Bentzer J."/>
            <person name="Ahren D."/>
            <person name="Johansson T."/>
            <person name="Persson P."/>
            <person name="Tunlid A."/>
        </authorList>
    </citation>
    <scope>NUCLEOTIDE SEQUENCE [LARGE SCALE GENOMIC DNA]</scope>
    <source>
        <strain evidence="10 11">CBS 291.85</strain>
    </source>
</reference>
<protein>
    <recommendedName>
        <fullName evidence="9">SH3 domain-containing protein</fullName>
    </recommendedName>
</protein>